<evidence type="ECO:0000313" key="3">
    <source>
        <dbReference type="Proteomes" id="UP001231189"/>
    </source>
</evidence>
<feature type="region of interest" description="Disordered" evidence="1">
    <location>
        <begin position="23"/>
        <end position="151"/>
    </location>
</feature>
<comment type="caution">
    <text evidence="2">The sequence shown here is derived from an EMBL/GenBank/DDBJ whole genome shotgun (WGS) entry which is preliminary data.</text>
</comment>
<dbReference type="EMBL" id="JAUUTY010000005">
    <property type="protein sequence ID" value="KAK1628011.1"/>
    <property type="molecule type" value="Genomic_DNA"/>
</dbReference>
<dbReference type="PANTHER" id="PTHR47290:SF5">
    <property type="entry name" value="OS12G0479100 PROTEIN"/>
    <property type="match status" value="1"/>
</dbReference>
<reference evidence="2" key="1">
    <citation type="submission" date="2023-07" db="EMBL/GenBank/DDBJ databases">
        <title>A chromosome-level genome assembly of Lolium multiflorum.</title>
        <authorList>
            <person name="Chen Y."/>
            <person name="Copetti D."/>
            <person name="Kolliker R."/>
            <person name="Studer B."/>
        </authorList>
    </citation>
    <scope>NUCLEOTIDE SEQUENCE</scope>
    <source>
        <strain evidence="2">02402/16</strain>
        <tissue evidence="2">Leaf</tissue>
    </source>
</reference>
<protein>
    <submittedName>
        <fullName evidence="2">Uncharacterized protein</fullName>
    </submittedName>
</protein>
<dbReference type="PANTHER" id="PTHR47290">
    <property type="entry name" value="RING FINGER PROTEIN"/>
    <property type="match status" value="1"/>
</dbReference>
<evidence type="ECO:0000313" key="2">
    <source>
        <dbReference type="EMBL" id="KAK1628011.1"/>
    </source>
</evidence>
<sequence>MVTFLRPFPHAHGPAAVNVRLRRSQHHQPSSLLPCRGSNLKSMAQDPSHPHRQSKEHDTPPTTSQQELTQQLPPAPSPPPRDVQEPSTSSSSGSSSDTSSWLKLGIGQSPGSPSPSSSARRKRPRNDYEAGPSTSVQPTAPPPELGLSLFPAGSSSPSAAAAVASGVVVASAPPPVHEAGTWFVLHAAQNQRREPPLPPIPRSYLRVRDGRITVSVVMSYLVNKLGLEDDSQFKVAAPILVGERSFGATDSSLDVGIPIGLCCCCR</sequence>
<feature type="compositionally biased region" description="Low complexity" evidence="1">
    <location>
        <begin position="109"/>
        <end position="118"/>
    </location>
</feature>
<organism evidence="2 3">
    <name type="scientific">Lolium multiflorum</name>
    <name type="common">Italian ryegrass</name>
    <name type="synonym">Lolium perenne subsp. multiflorum</name>
    <dbReference type="NCBI Taxonomy" id="4521"/>
    <lineage>
        <taxon>Eukaryota</taxon>
        <taxon>Viridiplantae</taxon>
        <taxon>Streptophyta</taxon>
        <taxon>Embryophyta</taxon>
        <taxon>Tracheophyta</taxon>
        <taxon>Spermatophyta</taxon>
        <taxon>Magnoliopsida</taxon>
        <taxon>Liliopsida</taxon>
        <taxon>Poales</taxon>
        <taxon>Poaceae</taxon>
        <taxon>BOP clade</taxon>
        <taxon>Pooideae</taxon>
        <taxon>Poodae</taxon>
        <taxon>Poeae</taxon>
        <taxon>Poeae Chloroplast Group 2 (Poeae type)</taxon>
        <taxon>Loliodinae</taxon>
        <taxon>Loliinae</taxon>
        <taxon>Lolium</taxon>
    </lineage>
</organism>
<evidence type="ECO:0000256" key="1">
    <source>
        <dbReference type="SAM" id="MobiDB-lite"/>
    </source>
</evidence>
<feature type="compositionally biased region" description="Polar residues" evidence="1">
    <location>
        <begin position="60"/>
        <end position="72"/>
    </location>
</feature>
<dbReference type="InterPro" id="IPR044171">
    <property type="entry name" value="LAX2-like"/>
</dbReference>
<name>A0AAD8RLG3_LOLMU</name>
<proteinExistence type="predicted"/>
<feature type="compositionally biased region" description="Low complexity" evidence="1">
    <location>
        <begin position="87"/>
        <end position="100"/>
    </location>
</feature>
<keyword evidence="3" id="KW-1185">Reference proteome</keyword>
<dbReference type="Proteomes" id="UP001231189">
    <property type="component" value="Unassembled WGS sequence"/>
</dbReference>
<dbReference type="AlphaFoldDB" id="A0AAD8RLG3"/>
<gene>
    <name evidence="2" type="ORF">QYE76_002326</name>
</gene>
<accession>A0AAD8RLG3</accession>